<organism evidence="3 4">
    <name type="scientific">Scytalidium lignicola</name>
    <name type="common">Hyphomycete</name>
    <dbReference type="NCBI Taxonomy" id="5539"/>
    <lineage>
        <taxon>Eukaryota</taxon>
        <taxon>Fungi</taxon>
        <taxon>Dikarya</taxon>
        <taxon>Ascomycota</taxon>
        <taxon>Pezizomycotina</taxon>
        <taxon>Leotiomycetes</taxon>
        <taxon>Leotiomycetes incertae sedis</taxon>
        <taxon>Scytalidium</taxon>
    </lineage>
</organism>
<feature type="domain" description="N-acetyltransferase" evidence="2">
    <location>
        <begin position="207"/>
        <end position="370"/>
    </location>
</feature>
<evidence type="ECO:0000259" key="2">
    <source>
        <dbReference type="PROSITE" id="PS51186"/>
    </source>
</evidence>
<feature type="region of interest" description="Disordered" evidence="1">
    <location>
        <begin position="1"/>
        <end position="27"/>
    </location>
</feature>
<dbReference type="SUPFAM" id="SSF55729">
    <property type="entry name" value="Acyl-CoA N-acyltransferases (Nat)"/>
    <property type="match status" value="1"/>
</dbReference>
<dbReference type="Gene3D" id="3.40.630.30">
    <property type="match status" value="1"/>
</dbReference>
<evidence type="ECO:0000313" key="3">
    <source>
        <dbReference type="EMBL" id="RFU23692.1"/>
    </source>
</evidence>
<dbReference type="PROSITE" id="PS51186">
    <property type="entry name" value="GNAT"/>
    <property type="match status" value="1"/>
</dbReference>
<evidence type="ECO:0000256" key="1">
    <source>
        <dbReference type="SAM" id="MobiDB-lite"/>
    </source>
</evidence>
<comment type="caution">
    <text evidence="3">The sequence shown here is derived from an EMBL/GenBank/DDBJ whole genome shotgun (WGS) entry which is preliminary data.</text>
</comment>
<dbReference type="InterPro" id="IPR016181">
    <property type="entry name" value="Acyl_CoA_acyltransferase"/>
</dbReference>
<accession>A0A3E2GRF6</accession>
<dbReference type="EMBL" id="NCSJ02000653">
    <property type="protein sequence ID" value="RFU23692.1"/>
    <property type="molecule type" value="Genomic_DNA"/>
</dbReference>
<proteinExistence type="predicted"/>
<dbReference type="Proteomes" id="UP000258309">
    <property type="component" value="Unassembled WGS sequence"/>
</dbReference>
<reference evidence="3 4" key="1">
    <citation type="submission" date="2018-05" db="EMBL/GenBank/DDBJ databases">
        <title>Draft genome sequence of Scytalidium lignicola DSM 105466, a ubiquitous saprotrophic fungus.</title>
        <authorList>
            <person name="Buettner E."/>
            <person name="Gebauer A.M."/>
            <person name="Hofrichter M."/>
            <person name="Liers C."/>
            <person name="Kellner H."/>
        </authorList>
    </citation>
    <scope>NUCLEOTIDE SEQUENCE [LARGE SCALE GENOMIC DNA]</scope>
    <source>
        <strain evidence="3 4">DSM 105466</strain>
    </source>
</reference>
<feature type="non-terminal residue" evidence="3">
    <location>
        <position position="580"/>
    </location>
</feature>
<protein>
    <recommendedName>
        <fullName evidence="2">N-acetyltransferase domain-containing protein</fullName>
    </recommendedName>
</protein>
<dbReference type="AlphaFoldDB" id="A0A3E2GRF6"/>
<name>A0A3E2GRF6_SCYLI</name>
<feature type="compositionally biased region" description="Acidic residues" evidence="1">
    <location>
        <begin position="12"/>
        <end position="22"/>
    </location>
</feature>
<dbReference type="GO" id="GO:0016747">
    <property type="term" value="F:acyltransferase activity, transferring groups other than amino-acyl groups"/>
    <property type="evidence" value="ECO:0007669"/>
    <property type="project" value="InterPro"/>
</dbReference>
<gene>
    <name evidence="3" type="ORF">B7463_g12648</name>
</gene>
<dbReference type="CDD" id="cd04301">
    <property type="entry name" value="NAT_SF"/>
    <property type="match status" value="1"/>
</dbReference>
<sequence length="580" mass="65387">MSTLARESSHTDEDEDGMDIDQEQTSAPGIDHGALVTLIRDSTNWLLNFRNLRETDVIILLTPVAVPISQDPADTGDPFEPLGRAIALRHSRVRHIPYTHRNGITSTHVAFIKRGAVIVLCFVSRPGQSIPLEFADITFAVRDNRPCIIVVCCNPKDTLIGLPFPTIIQTAGYSPPALEATAALIFGEADGGSSVPERAALPEPSLWPVRQWDEARDVPSVHDLWTQCISSRFSIDAETLGSLLVRPGYSKHYVVRDPRNEQILGFCATYLSYLDQAGEKLMASLALLLVREEFRGRGIGLSLHSHVMDQFRRTRGVSRIQLGSTFPRILYGLPFDMQPYEEWFRRRGWQLDKDEPGKGQIICDMILDFTDWRFFDNPLPPTNMKFQPCTPEDMRPALAMVDSFSKHNDKIGWFDQYSSMRNVTDLKDVVLGMENDKVTAAGITYTPSSGSPIASNLPWAGRIGDDVGGLACVCILRKVQLGQISDISITKRFNTKFNFWGQPMPLPPSTFSRLELTKYVRYLAGQEDAVTINLLDTCLRKLQREGMRRMYVDGIGREVGYFEYLGFKKWAIYKDVWREN</sequence>
<dbReference type="InterPro" id="IPR000182">
    <property type="entry name" value="GNAT_dom"/>
</dbReference>
<dbReference type="OrthoDB" id="47059at2759"/>
<evidence type="ECO:0000313" key="4">
    <source>
        <dbReference type="Proteomes" id="UP000258309"/>
    </source>
</evidence>
<dbReference type="Pfam" id="PF00583">
    <property type="entry name" value="Acetyltransf_1"/>
    <property type="match status" value="1"/>
</dbReference>
<keyword evidence="4" id="KW-1185">Reference proteome</keyword>
<feature type="non-terminal residue" evidence="3">
    <location>
        <position position="1"/>
    </location>
</feature>
<dbReference type="OMA" id="HVPYTKR"/>